<dbReference type="Pfam" id="PF09298">
    <property type="entry name" value="FAA_hydrolase_N"/>
    <property type="match status" value="1"/>
</dbReference>
<dbReference type="Proteomes" id="UP000598227">
    <property type="component" value="Unassembled WGS sequence"/>
</dbReference>
<evidence type="ECO:0000256" key="8">
    <source>
        <dbReference type="ARBA" id="ARBA00022842"/>
    </source>
</evidence>
<organism evidence="13 14">
    <name type="scientific">Aminobacter carboxidus</name>
    <dbReference type="NCBI Taxonomy" id="376165"/>
    <lineage>
        <taxon>Bacteria</taxon>
        <taxon>Pseudomonadati</taxon>
        <taxon>Pseudomonadota</taxon>
        <taxon>Alphaproteobacteria</taxon>
        <taxon>Hyphomicrobiales</taxon>
        <taxon>Phyllobacteriaceae</taxon>
        <taxon>Aminobacter</taxon>
    </lineage>
</organism>
<keyword evidence="7" id="KW-0106">Calcium</keyword>
<dbReference type="NCBIfam" id="TIGR01266">
    <property type="entry name" value="fum_ac_acetase"/>
    <property type="match status" value="1"/>
</dbReference>
<dbReference type="RefSeq" id="WP_192568254.1">
    <property type="nucleotide sequence ID" value="NZ_JACZEP010000010.1"/>
</dbReference>
<feature type="domain" description="Fumarylacetoacetase N-terminal" evidence="12">
    <location>
        <begin position="28"/>
        <end position="128"/>
    </location>
</feature>
<comment type="pathway">
    <text evidence="3">Amino-acid degradation; L-phenylalanine degradation; acetoacetate and fumarate from L-phenylalanine: step 6/6.</text>
</comment>
<evidence type="ECO:0000256" key="5">
    <source>
        <dbReference type="ARBA" id="ARBA00022723"/>
    </source>
</evidence>
<dbReference type="InterPro" id="IPR005959">
    <property type="entry name" value="Fumarylacetoacetase"/>
</dbReference>
<dbReference type="PANTHER" id="PTHR43069">
    <property type="entry name" value="FUMARYLACETOACETASE"/>
    <property type="match status" value="1"/>
</dbReference>
<evidence type="ECO:0000259" key="11">
    <source>
        <dbReference type="Pfam" id="PF01557"/>
    </source>
</evidence>
<evidence type="ECO:0000256" key="2">
    <source>
        <dbReference type="ARBA" id="ARBA00001946"/>
    </source>
</evidence>
<keyword evidence="6 13" id="KW-0378">Hydrolase</keyword>
<keyword evidence="5" id="KW-0479">Metal-binding</keyword>
<protein>
    <recommendedName>
        <fullName evidence="4">fumarylacetoacetase</fullName>
        <ecNumber evidence="4">3.7.1.2</ecNumber>
    </recommendedName>
</protein>
<keyword evidence="9" id="KW-0828">Tyrosine catabolism</keyword>
<dbReference type="Pfam" id="PF01557">
    <property type="entry name" value="FAA_hydrolase"/>
    <property type="match status" value="1"/>
</dbReference>
<dbReference type="SUPFAM" id="SSF63433">
    <property type="entry name" value="Fumarylacetoacetate hydrolase, FAH, N-terminal domain"/>
    <property type="match status" value="1"/>
</dbReference>
<sequence length="435" mass="46942">MQIANSTHDPLLRSWVASADHHADFPIQNLPFGVVCSIGESDPDPRIAVAIGNFALDLRSCYRAGLLRSLDGSKESVFEARVLNPLMNEGPKFWSTLRNWLSLALREGSALQAELEPHLISRSAVNLSVPVDIPDYTDFYCSIEHATNVGKIFRPDEPLLPNFKNLPIAYHGRSSSIVISGTPVTRPKGQRLEAGTIVFGPTSMLDYEVELGAFLGGPTALGDTICLEEAHSHLFGICLLNDWSARDIQAWEYRPLGPFLSKSFATSISGWVVTLEALAPFRVPAAHRAADDPKLLPYLDGAALSSAGLNIEVEAFIQTVAMRSASVEAQPVSSVNARGLYWTFAQMITHHSSNGCPMQTGDLLGSGTISGSEPGTQGSLLEITGRGAQELQLSGERRRFLQDGDTVILRGRCHAPGARSIGFGESVGVIMPARI</sequence>
<dbReference type="SUPFAM" id="SSF56529">
    <property type="entry name" value="FAH"/>
    <property type="match status" value="1"/>
</dbReference>
<evidence type="ECO:0000256" key="9">
    <source>
        <dbReference type="ARBA" id="ARBA00022878"/>
    </source>
</evidence>
<dbReference type="Gene3D" id="2.30.30.230">
    <property type="entry name" value="Fumarylacetoacetase, N-terminal domain"/>
    <property type="match status" value="1"/>
</dbReference>
<comment type="caution">
    <text evidence="13">The sequence shown here is derived from an EMBL/GenBank/DDBJ whole genome shotgun (WGS) entry which is preliminary data.</text>
</comment>
<evidence type="ECO:0000259" key="12">
    <source>
        <dbReference type="Pfam" id="PF09298"/>
    </source>
</evidence>
<dbReference type="Gene3D" id="3.90.850.10">
    <property type="entry name" value="Fumarylacetoacetase-like, C-terminal domain"/>
    <property type="match status" value="1"/>
</dbReference>
<dbReference type="EMBL" id="JACZEP010000010">
    <property type="protein sequence ID" value="MBE1207414.1"/>
    <property type="molecule type" value="Genomic_DNA"/>
</dbReference>
<dbReference type="InterPro" id="IPR011234">
    <property type="entry name" value="Fumarylacetoacetase-like_C"/>
</dbReference>
<feature type="domain" description="Fumarylacetoacetase-like C-terminal" evidence="11">
    <location>
        <begin position="137"/>
        <end position="409"/>
    </location>
</feature>
<dbReference type="PANTHER" id="PTHR43069:SF2">
    <property type="entry name" value="FUMARYLACETOACETASE"/>
    <property type="match status" value="1"/>
</dbReference>
<dbReference type="InterPro" id="IPR015377">
    <property type="entry name" value="Fumarylacetoacetase_N"/>
</dbReference>
<name>A0ABR9GUR3_9HYPH</name>
<accession>A0ABR9GUR3</accession>
<evidence type="ECO:0000256" key="1">
    <source>
        <dbReference type="ARBA" id="ARBA00001913"/>
    </source>
</evidence>
<dbReference type="EC" id="3.7.1.2" evidence="4"/>
<evidence type="ECO:0000256" key="7">
    <source>
        <dbReference type="ARBA" id="ARBA00022837"/>
    </source>
</evidence>
<evidence type="ECO:0000256" key="4">
    <source>
        <dbReference type="ARBA" id="ARBA00012094"/>
    </source>
</evidence>
<reference evidence="13 14" key="1">
    <citation type="submission" date="2020-09" db="EMBL/GenBank/DDBJ databases">
        <title>Draft Genome Sequence of Aminobacter carboxidus type strain DSM 1086, a soil Gram-negative carboxydobacterium.</title>
        <authorList>
            <person name="Turrini P."/>
            <person name="Tescari M."/>
            <person name="Artuso I."/>
            <person name="Lugli G.A."/>
            <person name="Frangipani E."/>
            <person name="Ventura M."/>
            <person name="Visca P."/>
        </authorList>
    </citation>
    <scope>NUCLEOTIDE SEQUENCE [LARGE SCALE GENOMIC DNA]</scope>
    <source>
        <strain evidence="13 14">DSM 1086</strain>
    </source>
</reference>
<evidence type="ECO:0000313" key="14">
    <source>
        <dbReference type="Proteomes" id="UP000598227"/>
    </source>
</evidence>
<comment type="cofactor">
    <cofactor evidence="1">
        <name>Ca(2+)</name>
        <dbReference type="ChEBI" id="CHEBI:29108"/>
    </cofactor>
</comment>
<evidence type="ECO:0000313" key="13">
    <source>
        <dbReference type="EMBL" id="MBE1207414.1"/>
    </source>
</evidence>
<evidence type="ECO:0000256" key="3">
    <source>
        <dbReference type="ARBA" id="ARBA00004782"/>
    </source>
</evidence>
<comment type="cofactor">
    <cofactor evidence="2">
        <name>Mg(2+)</name>
        <dbReference type="ChEBI" id="CHEBI:18420"/>
    </cofactor>
</comment>
<dbReference type="InterPro" id="IPR036462">
    <property type="entry name" value="Fumarylacetoacetase_N_sf"/>
</dbReference>
<keyword evidence="10" id="KW-0585">Phenylalanine catabolism</keyword>
<dbReference type="GO" id="GO:0004334">
    <property type="term" value="F:fumarylacetoacetase activity"/>
    <property type="evidence" value="ECO:0007669"/>
    <property type="project" value="UniProtKB-EC"/>
</dbReference>
<keyword evidence="8" id="KW-0460">Magnesium</keyword>
<proteinExistence type="predicted"/>
<dbReference type="InterPro" id="IPR036663">
    <property type="entry name" value="Fumarylacetoacetase_C_sf"/>
</dbReference>
<evidence type="ECO:0000256" key="10">
    <source>
        <dbReference type="ARBA" id="ARBA00023232"/>
    </source>
</evidence>
<gene>
    <name evidence="13" type="primary">fahA</name>
    <name evidence="13" type="ORF">IHE39_24250</name>
</gene>
<evidence type="ECO:0000256" key="6">
    <source>
        <dbReference type="ARBA" id="ARBA00022801"/>
    </source>
</evidence>
<keyword evidence="14" id="KW-1185">Reference proteome</keyword>